<dbReference type="EMBL" id="CM008052">
    <property type="protein sequence ID" value="PVH35068.1"/>
    <property type="molecule type" value="Genomic_DNA"/>
</dbReference>
<accession>A0A2T8IBR0</accession>
<evidence type="ECO:0000256" key="1">
    <source>
        <dbReference type="SAM" id="MobiDB-lite"/>
    </source>
</evidence>
<feature type="compositionally biased region" description="Polar residues" evidence="1">
    <location>
        <begin position="435"/>
        <end position="451"/>
    </location>
</feature>
<feature type="compositionally biased region" description="Basic and acidic residues" evidence="1">
    <location>
        <begin position="1"/>
        <end position="10"/>
    </location>
</feature>
<organism evidence="2">
    <name type="scientific">Panicum hallii</name>
    <dbReference type="NCBI Taxonomy" id="206008"/>
    <lineage>
        <taxon>Eukaryota</taxon>
        <taxon>Viridiplantae</taxon>
        <taxon>Streptophyta</taxon>
        <taxon>Embryophyta</taxon>
        <taxon>Tracheophyta</taxon>
        <taxon>Spermatophyta</taxon>
        <taxon>Magnoliopsida</taxon>
        <taxon>Liliopsida</taxon>
        <taxon>Poales</taxon>
        <taxon>Poaceae</taxon>
        <taxon>PACMAD clade</taxon>
        <taxon>Panicoideae</taxon>
        <taxon>Panicodae</taxon>
        <taxon>Paniceae</taxon>
        <taxon>Panicinae</taxon>
        <taxon>Panicum</taxon>
        <taxon>Panicum sect. Panicum</taxon>
    </lineage>
</organism>
<dbReference type="InterPro" id="IPR004252">
    <property type="entry name" value="Probable_transposase_24"/>
</dbReference>
<feature type="region of interest" description="Disordered" evidence="1">
    <location>
        <begin position="1"/>
        <end position="58"/>
    </location>
</feature>
<protein>
    <submittedName>
        <fullName evidence="2">Uncharacterized protein</fullName>
    </submittedName>
</protein>
<dbReference type="Proteomes" id="UP000243499">
    <property type="component" value="Chromosome 7"/>
</dbReference>
<dbReference type="AlphaFoldDB" id="A0A2T8IBR0"/>
<feature type="region of interest" description="Disordered" evidence="1">
    <location>
        <begin position="432"/>
        <end position="451"/>
    </location>
</feature>
<dbReference type="InterPro" id="IPR039266">
    <property type="entry name" value="EN-1/SPM"/>
</dbReference>
<reference evidence="2" key="1">
    <citation type="submission" date="2018-04" db="EMBL/GenBank/DDBJ databases">
        <title>WGS assembly of Panicum hallii.</title>
        <authorList>
            <person name="Lovell J."/>
            <person name="Jenkins J."/>
            <person name="Lowry D."/>
            <person name="Mamidi S."/>
            <person name="Sreedasyam A."/>
            <person name="Weng X."/>
            <person name="Barry K."/>
            <person name="Bonette J."/>
            <person name="Campitelli B."/>
            <person name="Daum C."/>
            <person name="Gordon S."/>
            <person name="Gould B."/>
            <person name="Lipzen A."/>
            <person name="Macqueen A."/>
            <person name="Palacio-Mejia J."/>
            <person name="Plott C."/>
            <person name="Shakirov E."/>
            <person name="Shu S."/>
            <person name="Yoshinaga Y."/>
            <person name="Zane M."/>
            <person name="Rokhsar D."/>
            <person name="Grimwood J."/>
            <person name="Schmutz J."/>
            <person name="Juenger T."/>
        </authorList>
    </citation>
    <scope>NUCLEOTIDE SEQUENCE [LARGE SCALE GENOMIC DNA]</scope>
    <source>
        <strain evidence="2">FIL2</strain>
    </source>
</reference>
<dbReference type="GO" id="GO:0032196">
    <property type="term" value="P:transposition"/>
    <property type="evidence" value="ECO:0007669"/>
    <property type="project" value="InterPro"/>
</dbReference>
<dbReference type="Pfam" id="PF03004">
    <property type="entry name" value="Transposase_24"/>
    <property type="match status" value="1"/>
</dbReference>
<gene>
    <name evidence="2" type="ORF">PAHAL_7G097800</name>
</gene>
<feature type="compositionally biased region" description="Acidic residues" evidence="1">
    <location>
        <begin position="29"/>
        <end position="57"/>
    </location>
</feature>
<dbReference type="PANTHER" id="PTHR33157:SF14">
    <property type="entry name" value="AUTONOMOUS TRANSPOSABLE ELEMENT EN-1 MOSAIC PROTEIN"/>
    <property type="match status" value="1"/>
</dbReference>
<name>A0A2T8IBR0_9POAL</name>
<evidence type="ECO:0000313" key="2">
    <source>
        <dbReference type="EMBL" id="PVH35068.1"/>
    </source>
</evidence>
<proteinExistence type="predicted"/>
<dbReference type="PANTHER" id="PTHR33157">
    <property type="entry name" value="AUTONOMOUS TRANSPOSABLE ELEMENT EN-1 MOSAIC PROTEIN-RELATED"/>
    <property type="match status" value="1"/>
</dbReference>
<sequence length="451" mass="51489">MQQEEEGRGADEEEYVANVDGDGGSGEGDGCEDREECEDGDDGDAEEEEEEDEEEDTAAQTVFRFRGNNVMTPAATNPANRRLIRPHGDWQWDDICWEGKNRLRPVNATLGTLCRFHYPGMVTVGGVLQPALKWEHYKLQSDDQGVTTAARVWNDFWERYRLPEEEEQCLQDRARSVFDKAATKVVRDMMSNARIQCVCLYYKKIKLQHMNKKLGASEIYLREDEYLEADISGLPWLRKCPDAWRALCAYWASPSFVEKSRMKRANRQAGPRVTQRYGADGHLRLARRMEAQSGVAPSYIETYIRGHHGPDPTQPDLLCSDNATQTLARYGNEMVSRHGEEYDWRTSDVDVGALYSSGGGKKHGRFSMLNGVIDTSGALSEARCSQSTQNSRGYQQQSQRETVMQEKIRQHEEAMQRQEEWARQQHEYMQKKFRSASTDSGNASGYSWLTI</sequence>
<dbReference type="Gramene" id="PVH35068">
    <property type="protein sequence ID" value="PVH35068"/>
    <property type="gene ID" value="PAHAL_7G097800"/>
</dbReference>